<evidence type="ECO:0000259" key="3">
    <source>
        <dbReference type="Pfam" id="PF07687"/>
    </source>
</evidence>
<name>A0A919CPU1_9PROT</name>
<dbReference type="SUPFAM" id="SSF53187">
    <property type="entry name" value="Zn-dependent exopeptidases"/>
    <property type="match status" value="1"/>
</dbReference>
<dbReference type="Gene3D" id="3.30.70.360">
    <property type="match status" value="1"/>
</dbReference>
<keyword evidence="2" id="KW-0479">Metal-binding</keyword>
<dbReference type="AlphaFoldDB" id="A0A919CPU1"/>
<gene>
    <name evidence="4" type="primary">celE</name>
    <name evidence="4" type="ORF">GCM10017083_24640</name>
</gene>
<dbReference type="Pfam" id="PF07687">
    <property type="entry name" value="M20_dimer"/>
    <property type="match status" value="1"/>
</dbReference>
<feature type="binding site" evidence="2">
    <location>
        <position position="101"/>
    </location>
    <ligand>
        <name>Mn(2+)</name>
        <dbReference type="ChEBI" id="CHEBI:29035"/>
        <label>2</label>
    </ligand>
</feature>
<sequence>MFLSNQDVVELVEWRRELHRRPELSGDERETARTVRGFLEGTRPDRLVAGLGGHGVAAVYEGAEPGPTLMFRAELDGLPIAEVSDIPHRSTVPGNGHMCGHDGHMAILAAFARGLGRRRPRRGRAVVLFQPAEENGAGAAAVVDDPKFQEIRPDFAYALHNMPGMTLGRAGLAEGPANCASRGMRVVLTGRTAHASMPEHGVSPMAAVARLMPALTALGTGLGSDGALGPDFTMVTVTHARLGEPAFGIAPGEAELWSTLRTLTDGRMDGLVERAERLVMDAARESGLGFEIDYHDVFRHCENAPAAVAHLRRAMEAEGVPCDPDVPPMRGSEDFGRFGDHAASAMFLLGAGEDHPSLHNPDYDFPDDLIAIGARVFMRTLRDQLG</sequence>
<dbReference type="GO" id="GO:0016787">
    <property type="term" value="F:hydrolase activity"/>
    <property type="evidence" value="ECO:0007669"/>
    <property type="project" value="UniProtKB-KW"/>
</dbReference>
<dbReference type="InterPro" id="IPR011650">
    <property type="entry name" value="Peptidase_M20_dimer"/>
</dbReference>
<dbReference type="PANTHER" id="PTHR11014">
    <property type="entry name" value="PEPTIDASE M20 FAMILY MEMBER"/>
    <property type="match status" value="1"/>
</dbReference>
<dbReference type="PANTHER" id="PTHR11014:SF169">
    <property type="entry name" value="CLAN MH, FAMILY M20, PEPTIDASE T-LIKE METALLOPEPTIDASE"/>
    <property type="match status" value="1"/>
</dbReference>
<comment type="caution">
    <text evidence="4">The sequence shown here is derived from an EMBL/GenBank/DDBJ whole genome shotgun (WGS) entry which is preliminary data.</text>
</comment>
<evidence type="ECO:0000313" key="4">
    <source>
        <dbReference type="EMBL" id="GHD50870.1"/>
    </source>
</evidence>
<protein>
    <submittedName>
        <fullName evidence="4">Peptidase M20</fullName>
    </submittedName>
</protein>
<proteinExistence type="predicted"/>
<feature type="binding site" evidence="2">
    <location>
        <position position="134"/>
    </location>
    <ligand>
        <name>Mn(2+)</name>
        <dbReference type="ChEBI" id="CHEBI:29035"/>
        <label>2</label>
    </ligand>
</feature>
<feature type="domain" description="Peptidase M20 dimerisation" evidence="3">
    <location>
        <begin position="181"/>
        <end position="284"/>
    </location>
</feature>
<organism evidence="4 5">
    <name type="scientific">Thalassobaculum fulvum</name>
    <dbReference type="NCBI Taxonomy" id="1633335"/>
    <lineage>
        <taxon>Bacteria</taxon>
        <taxon>Pseudomonadati</taxon>
        <taxon>Pseudomonadota</taxon>
        <taxon>Alphaproteobacteria</taxon>
        <taxon>Rhodospirillales</taxon>
        <taxon>Thalassobaculaceae</taxon>
        <taxon>Thalassobaculum</taxon>
    </lineage>
</organism>
<dbReference type="InterPro" id="IPR017439">
    <property type="entry name" value="Amidohydrolase"/>
</dbReference>
<dbReference type="SUPFAM" id="SSF55031">
    <property type="entry name" value="Bacterial exopeptidase dimerisation domain"/>
    <property type="match status" value="1"/>
</dbReference>
<comment type="cofactor">
    <cofactor evidence="2">
        <name>Mn(2+)</name>
        <dbReference type="ChEBI" id="CHEBI:29035"/>
    </cofactor>
    <text evidence="2">The Mn(2+) ion enhances activity.</text>
</comment>
<keyword evidence="5" id="KW-1185">Reference proteome</keyword>
<evidence type="ECO:0000256" key="1">
    <source>
        <dbReference type="ARBA" id="ARBA00022801"/>
    </source>
</evidence>
<evidence type="ECO:0000256" key="2">
    <source>
        <dbReference type="PIRSR" id="PIRSR005962-1"/>
    </source>
</evidence>
<evidence type="ECO:0000313" key="5">
    <source>
        <dbReference type="Proteomes" id="UP000630353"/>
    </source>
</evidence>
<dbReference type="PIRSF" id="PIRSF005962">
    <property type="entry name" value="Pept_M20D_amidohydro"/>
    <property type="match status" value="1"/>
</dbReference>
<dbReference type="Proteomes" id="UP000630353">
    <property type="component" value="Unassembled WGS sequence"/>
</dbReference>
<keyword evidence="1" id="KW-0378">Hydrolase</keyword>
<keyword evidence="2" id="KW-0464">Manganese</keyword>
<feature type="binding site" evidence="2">
    <location>
        <position position="99"/>
    </location>
    <ligand>
        <name>Mn(2+)</name>
        <dbReference type="ChEBI" id="CHEBI:29035"/>
        <label>2</label>
    </ligand>
</feature>
<feature type="binding site" evidence="2">
    <location>
        <position position="160"/>
    </location>
    <ligand>
        <name>Mn(2+)</name>
        <dbReference type="ChEBI" id="CHEBI:29035"/>
        <label>2</label>
    </ligand>
</feature>
<dbReference type="GO" id="GO:0046872">
    <property type="term" value="F:metal ion binding"/>
    <property type="evidence" value="ECO:0007669"/>
    <property type="project" value="UniProtKB-KW"/>
</dbReference>
<accession>A0A919CPU1</accession>
<dbReference type="Gene3D" id="3.40.630.10">
    <property type="entry name" value="Zn peptidases"/>
    <property type="match status" value="1"/>
</dbReference>
<feature type="binding site" evidence="2">
    <location>
        <position position="359"/>
    </location>
    <ligand>
        <name>Mn(2+)</name>
        <dbReference type="ChEBI" id="CHEBI:29035"/>
        <label>2</label>
    </ligand>
</feature>
<reference evidence="4" key="2">
    <citation type="submission" date="2020-09" db="EMBL/GenBank/DDBJ databases">
        <authorList>
            <person name="Sun Q."/>
            <person name="Kim S."/>
        </authorList>
    </citation>
    <scope>NUCLEOTIDE SEQUENCE</scope>
    <source>
        <strain evidence="4">KCTC 42651</strain>
    </source>
</reference>
<dbReference type="NCBIfam" id="TIGR01891">
    <property type="entry name" value="amidohydrolases"/>
    <property type="match status" value="1"/>
</dbReference>
<reference evidence="4" key="1">
    <citation type="journal article" date="2014" name="Int. J. Syst. Evol. Microbiol.">
        <title>Complete genome sequence of Corynebacterium casei LMG S-19264T (=DSM 44701T), isolated from a smear-ripened cheese.</title>
        <authorList>
            <consortium name="US DOE Joint Genome Institute (JGI-PGF)"/>
            <person name="Walter F."/>
            <person name="Albersmeier A."/>
            <person name="Kalinowski J."/>
            <person name="Ruckert C."/>
        </authorList>
    </citation>
    <scope>NUCLEOTIDE SEQUENCE</scope>
    <source>
        <strain evidence="4">KCTC 42651</strain>
    </source>
</reference>
<dbReference type="InterPro" id="IPR002933">
    <property type="entry name" value="Peptidase_M20"/>
</dbReference>
<dbReference type="RefSeq" id="WP_189989886.1">
    <property type="nucleotide sequence ID" value="NZ_BMZS01000005.1"/>
</dbReference>
<dbReference type="InterPro" id="IPR036264">
    <property type="entry name" value="Bact_exopeptidase_dim_dom"/>
</dbReference>
<dbReference type="EMBL" id="BMZS01000005">
    <property type="protein sequence ID" value="GHD50870.1"/>
    <property type="molecule type" value="Genomic_DNA"/>
</dbReference>
<dbReference type="Pfam" id="PF01546">
    <property type="entry name" value="Peptidase_M20"/>
    <property type="match status" value="1"/>
</dbReference>